<dbReference type="PANTHER" id="PTHR12560">
    <property type="entry name" value="LONGEVITY ASSURANCE FACTOR 1 LAG1"/>
    <property type="match status" value="1"/>
</dbReference>
<keyword evidence="5 6" id="KW-0472">Membrane</keyword>
<dbReference type="AlphaFoldDB" id="A0A0M9VPX6"/>
<dbReference type="OrthoDB" id="537032at2759"/>
<evidence type="ECO:0000313" key="10">
    <source>
        <dbReference type="EMBL" id="KOS14899.1"/>
    </source>
</evidence>
<keyword evidence="3 6" id="KW-0812">Transmembrane</keyword>
<dbReference type="STRING" id="77020.A0A0M9VPX6"/>
<sequence>MAKKARRTAKKSSAKKNQSTASMAKSEPTTEPVQKGLGATKRGSLELIGTLVVGAILTTLVVAHGVTSPAYRKTSHIMEHVWSLGEATGLYKRPTAAAWHAIARQVHTFTRSCFFLSGAVSSDETKPWSAVRSMWDASVPLAQYQRSWGDVYFALTWGMILYMIRTVLTHLVLLPVSRILVKRPDSKLSPAIQQHRFERKVCRFAEQSWIVILYTTSLVMVMSVVVKMPFWPTKLEFLWRDYPHTTMDALTKVVYLWEASNYVHQLFVINLEERRSDFWQMLIHHIVTLFLIGGSFTASFYRVGYAILALMDPADVCLGTAKLLKYMGWQTVCDIMFGVFMVVWTITRHILYAVVWYSCYRDAPAVISFKTSVDLASGHMLTQTTYTVFLVLLGVLQFILLIWFGMIVNVAVHVLTKGKAVDSRSDQDSDSD</sequence>
<dbReference type="PROSITE" id="PS50922">
    <property type="entry name" value="TLC"/>
    <property type="match status" value="1"/>
</dbReference>
<comment type="subcellular location">
    <subcellularLocation>
        <location evidence="1">Membrane</location>
        <topology evidence="1">Multi-pass membrane protein</topology>
    </subcellularLocation>
</comment>
<evidence type="ECO:0000259" key="9">
    <source>
        <dbReference type="PROSITE" id="PS50922"/>
    </source>
</evidence>
<proteinExistence type="inferred from homology"/>
<comment type="caution">
    <text evidence="10">The sequence shown here is derived from an EMBL/GenBank/DDBJ whole genome shotgun (WGS) entry which is preliminary data.</text>
</comment>
<dbReference type="InterPro" id="IPR016439">
    <property type="entry name" value="Lag1/Lac1-like"/>
</dbReference>
<reference evidence="10 11" key="1">
    <citation type="submission" date="2015-07" db="EMBL/GenBank/DDBJ databases">
        <title>Draft Genome Sequence of Malassezia furfur CBS1878 and Malassezia pachydermatis CBS1879.</title>
        <authorList>
            <person name="Triana S."/>
            <person name="Ohm R."/>
            <person name="Gonzalez A."/>
            <person name="DeCock H."/>
            <person name="Restrepo S."/>
            <person name="Celis A."/>
        </authorList>
    </citation>
    <scope>NUCLEOTIDE SEQUENCE [LARGE SCALE GENOMIC DNA]</scope>
    <source>
        <strain evidence="10 11">CBS 1879</strain>
    </source>
</reference>
<dbReference type="EMBL" id="LGAV01000003">
    <property type="protein sequence ID" value="KOS14899.1"/>
    <property type="molecule type" value="Genomic_DNA"/>
</dbReference>
<evidence type="ECO:0000256" key="3">
    <source>
        <dbReference type="ARBA" id="ARBA00022692"/>
    </source>
</evidence>
<evidence type="ECO:0000256" key="6">
    <source>
        <dbReference type="PROSITE-ProRule" id="PRU00205"/>
    </source>
</evidence>
<dbReference type="GO" id="GO:0046513">
    <property type="term" value="P:ceramide biosynthetic process"/>
    <property type="evidence" value="ECO:0007669"/>
    <property type="project" value="InterPro"/>
</dbReference>
<dbReference type="GeneID" id="28727332"/>
<comment type="similarity">
    <text evidence="2">Belongs to the sphingosine N-acyltransferase family.</text>
</comment>
<gene>
    <name evidence="10" type="ORF">Malapachy_0945</name>
</gene>
<evidence type="ECO:0000256" key="8">
    <source>
        <dbReference type="SAM" id="Phobius"/>
    </source>
</evidence>
<keyword evidence="11" id="KW-1185">Reference proteome</keyword>
<feature type="transmembrane region" description="Helical" evidence="8">
    <location>
        <begin position="335"/>
        <end position="357"/>
    </location>
</feature>
<feature type="transmembrane region" description="Helical" evidence="8">
    <location>
        <begin position="209"/>
        <end position="230"/>
    </location>
</feature>
<keyword evidence="4 8" id="KW-1133">Transmembrane helix</keyword>
<evidence type="ECO:0000256" key="2">
    <source>
        <dbReference type="ARBA" id="ARBA00009808"/>
    </source>
</evidence>
<dbReference type="InterPro" id="IPR006634">
    <property type="entry name" value="TLC-dom"/>
</dbReference>
<feature type="transmembrane region" description="Helical" evidence="8">
    <location>
        <begin position="151"/>
        <end position="174"/>
    </location>
</feature>
<dbReference type="VEuPathDB" id="FungiDB:Malapachy_0945"/>
<accession>A0A0M9VPX6</accession>
<evidence type="ECO:0000256" key="4">
    <source>
        <dbReference type="ARBA" id="ARBA00022989"/>
    </source>
</evidence>
<evidence type="ECO:0000313" key="11">
    <source>
        <dbReference type="Proteomes" id="UP000037751"/>
    </source>
</evidence>
<dbReference type="Pfam" id="PF03798">
    <property type="entry name" value="TRAM_LAG1_CLN8"/>
    <property type="match status" value="1"/>
</dbReference>
<name>A0A0M9VPX6_9BASI</name>
<evidence type="ECO:0000256" key="7">
    <source>
        <dbReference type="SAM" id="MobiDB-lite"/>
    </source>
</evidence>
<protein>
    <submittedName>
        <fullName evidence="10">Longevity-assurance protein</fullName>
    </submittedName>
</protein>
<feature type="domain" description="TLC" evidence="9">
    <location>
        <begin position="202"/>
        <end position="416"/>
    </location>
</feature>
<feature type="compositionally biased region" description="Polar residues" evidence="7">
    <location>
        <begin position="17"/>
        <end position="32"/>
    </location>
</feature>
<evidence type="ECO:0000256" key="1">
    <source>
        <dbReference type="ARBA" id="ARBA00004141"/>
    </source>
</evidence>
<feature type="transmembrane region" description="Helical" evidence="8">
    <location>
        <begin position="388"/>
        <end position="415"/>
    </location>
</feature>
<feature type="region of interest" description="Disordered" evidence="7">
    <location>
        <begin position="1"/>
        <end position="37"/>
    </location>
</feature>
<feature type="transmembrane region" description="Helical" evidence="8">
    <location>
        <begin position="45"/>
        <end position="66"/>
    </location>
</feature>
<feature type="compositionally biased region" description="Basic residues" evidence="7">
    <location>
        <begin position="1"/>
        <end position="14"/>
    </location>
</feature>
<dbReference type="RefSeq" id="XP_017992531.1">
    <property type="nucleotide sequence ID" value="XM_018135457.1"/>
</dbReference>
<feature type="transmembrane region" description="Helical" evidence="8">
    <location>
        <begin position="282"/>
        <end position="301"/>
    </location>
</feature>
<dbReference type="Proteomes" id="UP000037751">
    <property type="component" value="Unassembled WGS sequence"/>
</dbReference>
<dbReference type="PANTHER" id="PTHR12560:SF0">
    <property type="entry name" value="LD18904P"/>
    <property type="match status" value="1"/>
</dbReference>
<dbReference type="SMART" id="SM00724">
    <property type="entry name" value="TLC"/>
    <property type="match status" value="1"/>
</dbReference>
<organism evidence="10 11">
    <name type="scientific">Malassezia pachydermatis</name>
    <dbReference type="NCBI Taxonomy" id="77020"/>
    <lineage>
        <taxon>Eukaryota</taxon>
        <taxon>Fungi</taxon>
        <taxon>Dikarya</taxon>
        <taxon>Basidiomycota</taxon>
        <taxon>Ustilaginomycotina</taxon>
        <taxon>Malasseziomycetes</taxon>
        <taxon>Malasseziales</taxon>
        <taxon>Malasseziaceae</taxon>
        <taxon>Malassezia</taxon>
    </lineage>
</organism>
<dbReference type="GO" id="GO:0016020">
    <property type="term" value="C:membrane"/>
    <property type="evidence" value="ECO:0007669"/>
    <property type="project" value="UniProtKB-SubCell"/>
</dbReference>
<evidence type="ECO:0000256" key="5">
    <source>
        <dbReference type="ARBA" id="ARBA00023136"/>
    </source>
</evidence>
<dbReference type="GO" id="GO:0050291">
    <property type="term" value="F:sphingosine N-acyltransferase activity"/>
    <property type="evidence" value="ECO:0007669"/>
    <property type="project" value="InterPro"/>
</dbReference>